<dbReference type="Proteomes" id="UP000323258">
    <property type="component" value="Unassembled WGS sequence"/>
</dbReference>
<dbReference type="OrthoDB" id="9806903at2"/>
<keyword evidence="4" id="KW-1185">Reference proteome</keyword>
<keyword evidence="1" id="KW-0472">Membrane</keyword>
<name>A0A5D4H752_9HYPH</name>
<evidence type="ECO:0000256" key="1">
    <source>
        <dbReference type="SAM" id="Phobius"/>
    </source>
</evidence>
<proteinExistence type="predicted"/>
<sequence length="105" mass="11229">MAFKFRQAMKIAPCLRLNVTHRGVSARVGPKGAGYTVNASGKQHISAGIPGSGIHVSEQIVPARNRRKVQWEEPTGEEAPPPSGNKLAYTLIGLAVIGGLVWLLF</sequence>
<dbReference type="InterPro" id="IPR025330">
    <property type="entry name" value="DUF4236"/>
</dbReference>
<dbReference type="RefSeq" id="WP_148912908.1">
    <property type="nucleotide sequence ID" value="NZ_VSZS01000048.1"/>
</dbReference>
<protein>
    <submittedName>
        <fullName evidence="3">DUF4236 domain-containing protein</fullName>
    </submittedName>
</protein>
<keyword evidence="1" id="KW-1133">Transmembrane helix</keyword>
<feature type="transmembrane region" description="Helical" evidence="1">
    <location>
        <begin position="87"/>
        <end position="104"/>
    </location>
</feature>
<evidence type="ECO:0000259" key="2">
    <source>
        <dbReference type="Pfam" id="PF14020"/>
    </source>
</evidence>
<dbReference type="EMBL" id="VSZS01000048">
    <property type="protein sequence ID" value="TYR36112.1"/>
    <property type="molecule type" value="Genomic_DNA"/>
</dbReference>
<comment type="caution">
    <text evidence="3">The sequence shown here is derived from an EMBL/GenBank/DDBJ whole genome shotgun (WGS) entry which is preliminary data.</text>
</comment>
<accession>A0A5D4H752</accession>
<feature type="domain" description="DUF4236" evidence="2">
    <location>
        <begin position="3"/>
        <end position="55"/>
    </location>
</feature>
<dbReference type="Pfam" id="PF14020">
    <property type="entry name" value="DUF4236"/>
    <property type="match status" value="1"/>
</dbReference>
<reference evidence="3 4" key="2">
    <citation type="submission" date="2019-09" db="EMBL/GenBank/DDBJ databases">
        <title>Mesorhizobium sp. MaA-C15 isolated from Microcystis aeruginosa.</title>
        <authorList>
            <person name="Jeong S.E."/>
            <person name="Jin H.M."/>
            <person name="Jeon C.O."/>
        </authorList>
    </citation>
    <scope>NUCLEOTIDE SEQUENCE [LARGE SCALE GENOMIC DNA]</scope>
    <source>
        <strain evidence="3 4">MaA-C15</strain>
    </source>
</reference>
<keyword evidence="1" id="KW-0812">Transmembrane</keyword>
<dbReference type="AlphaFoldDB" id="A0A5D4H752"/>
<reference evidence="3 4" key="1">
    <citation type="submission" date="2019-08" db="EMBL/GenBank/DDBJ databases">
        <authorList>
            <person name="Seo Y.L."/>
        </authorList>
    </citation>
    <scope>NUCLEOTIDE SEQUENCE [LARGE SCALE GENOMIC DNA]</scope>
    <source>
        <strain evidence="3 4">MaA-C15</strain>
    </source>
</reference>
<gene>
    <name evidence="3" type="ORF">FY036_01305</name>
</gene>
<organism evidence="3 4">
    <name type="scientific">Neoaquamicrobium microcysteis</name>
    <dbReference type="NCBI Taxonomy" id="2682781"/>
    <lineage>
        <taxon>Bacteria</taxon>
        <taxon>Pseudomonadati</taxon>
        <taxon>Pseudomonadota</taxon>
        <taxon>Alphaproteobacteria</taxon>
        <taxon>Hyphomicrobiales</taxon>
        <taxon>Phyllobacteriaceae</taxon>
        <taxon>Neoaquamicrobium</taxon>
    </lineage>
</organism>
<evidence type="ECO:0000313" key="4">
    <source>
        <dbReference type="Proteomes" id="UP000323258"/>
    </source>
</evidence>
<evidence type="ECO:0000313" key="3">
    <source>
        <dbReference type="EMBL" id="TYR36112.1"/>
    </source>
</evidence>